<evidence type="ECO:0000313" key="1">
    <source>
        <dbReference type="EMBL" id="KAI5679259.1"/>
    </source>
</evidence>
<accession>A0ACC0C360</accession>
<dbReference type="Proteomes" id="UP001060085">
    <property type="component" value="Linkage Group LG02"/>
</dbReference>
<dbReference type="EMBL" id="CM044702">
    <property type="protein sequence ID" value="KAI5679259.1"/>
    <property type="molecule type" value="Genomic_DNA"/>
</dbReference>
<protein>
    <submittedName>
        <fullName evidence="1">Uncharacterized protein</fullName>
    </submittedName>
</protein>
<keyword evidence="2" id="KW-1185">Reference proteome</keyword>
<gene>
    <name evidence="1" type="ORF">M9H77_10209</name>
</gene>
<comment type="caution">
    <text evidence="1">The sequence shown here is derived from an EMBL/GenBank/DDBJ whole genome shotgun (WGS) entry which is preliminary data.</text>
</comment>
<evidence type="ECO:0000313" key="2">
    <source>
        <dbReference type="Proteomes" id="UP001060085"/>
    </source>
</evidence>
<name>A0ACC0C360_CATRO</name>
<sequence>MSCKSGEPLMKSRVKFDKNPKSTKSSPQMMSWFCSYNTMHVWKSLDDILIDQIKTTKIVMEDPFHPA</sequence>
<reference evidence="2" key="1">
    <citation type="journal article" date="2023" name="Nat. Plants">
        <title>Single-cell RNA sequencing provides a high-resolution roadmap for understanding the multicellular compartmentation of specialized metabolism.</title>
        <authorList>
            <person name="Sun S."/>
            <person name="Shen X."/>
            <person name="Li Y."/>
            <person name="Li Y."/>
            <person name="Wang S."/>
            <person name="Li R."/>
            <person name="Zhang H."/>
            <person name="Shen G."/>
            <person name="Guo B."/>
            <person name="Wei J."/>
            <person name="Xu J."/>
            <person name="St-Pierre B."/>
            <person name="Chen S."/>
            <person name="Sun C."/>
        </authorList>
    </citation>
    <scope>NUCLEOTIDE SEQUENCE [LARGE SCALE GENOMIC DNA]</scope>
</reference>
<organism evidence="1 2">
    <name type="scientific">Catharanthus roseus</name>
    <name type="common">Madagascar periwinkle</name>
    <name type="synonym">Vinca rosea</name>
    <dbReference type="NCBI Taxonomy" id="4058"/>
    <lineage>
        <taxon>Eukaryota</taxon>
        <taxon>Viridiplantae</taxon>
        <taxon>Streptophyta</taxon>
        <taxon>Embryophyta</taxon>
        <taxon>Tracheophyta</taxon>
        <taxon>Spermatophyta</taxon>
        <taxon>Magnoliopsida</taxon>
        <taxon>eudicotyledons</taxon>
        <taxon>Gunneridae</taxon>
        <taxon>Pentapetalae</taxon>
        <taxon>asterids</taxon>
        <taxon>lamiids</taxon>
        <taxon>Gentianales</taxon>
        <taxon>Apocynaceae</taxon>
        <taxon>Rauvolfioideae</taxon>
        <taxon>Vinceae</taxon>
        <taxon>Catharanthinae</taxon>
        <taxon>Catharanthus</taxon>
    </lineage>
</organism>
<proteinExistence type="predicted"/>